<gene>
    <name evidence="4" type="ORF">CTOB1V02_LOCUS2364</name>
</gene>
<dbReference type="Pfam" id="PF00723">
    <property type="entry name" value="Glyco_hydro_15"/>
    <property type="match status" value="1"/>
</dbReference>
<keyword evidence="1" id="KW-1003">Cell membrane</keyword>
<keyword evidence="1" id="KW-0321">Glycogen metabolism</keyword>
<evidence type="ECO:0000256" key="2">
    <source>
        <dbReference type="SAM" id="MobiDB-lite"/>
    </source>
</evidence>
<dbReference type="GO" id="GO:0005886">
    <property type="term" value="C:plasma membrane"/>
    <property type="evidence" value="ECO:0007669"/>
    <property type="project" value="UniProtKB-SubCell"/>
</dbReference>
<dbReference type="PANTHER" id="PTHR10749">
    <property type="entry name" value="PHOSPHORYLASE B KINASE REGULATORY SUBUNIT"/>
    <property type="match status" value="1"/>
</dbReference>
<dbReference type="InterPro" id="IPR011613">
    <property type="entry name" value="GH15-like"/>
</dbReference>
<proteinExistence type="inferred from homology"/>
<feature type="region of interest" description="Disordered" evidence="2">
    <location>
        <begin position="1"/>
        <end position="31"/>
    </location>
</feature>
<evidence type="ECO:0000313" key="4">
    <source>
        <dbReference type="EMBL" id="CAD7224401.1"/>
    </source>
</evidence>
<comment type="pathway">
    <text evidence="1">Glycan biosynthesis; glycogen metabolism.</text>
</comment>
<dbReference type="GO" id="GO:0005977">
    <property type="term" value="P:glycogen metabolic process"/>
    <property type="evidence" value="ECO:0007669"/>
    <property type="project" value="UniProtKB-UniPathway"/>
</dbReference>
<evidence type="ECO:0000256" key="1">
    <source>
        <dbReference type="RuleBase" id="RU364123"/>
    </source>
</evidence>
<reference evidence="4" key="1">
    <citation type="submission" date="2020-11" db="EMBL/GenBank/DDBJ databases">
        <authorList>
            <person name="Tran Van P."/>
        </authorList>
    </citation>
    <scope>NUCLEOTIDE SEQUENCE</scope>
</reference>
<sequence length="244" mass="27012">MSEAFISRSNSTTSLSSSHSHTNQQNNAFNPSVKPVPFQSFMSEDTDIDLNLRVTNYEDVVRQLDVYYGHVKRKILSFQGASLGLFPATSKDKKIADVRTSVYCAMAVWALYQAYRRIDDDRGRSHELSQSAVKCMRATLLCWMRQATQVEEFKQNQKEMNALHSRFNLEHGGEIPGGISMHLQDQQQAQWQANGRTNLKPGPATVPPAVLPESGGTAAGPVTVPSAGPIGRNCLRAIPLNFLC</sequence>
<dbReference type="GO" id="GO:0005964">
    <property type="term" value="C:phosphorylase kinase complex"/>
    <property type="evidence" value="ECO:0007669"/>
    <property type="project" value="TreeGrafter"/>
</dbReference>
<keyword evidence="1" id="KW-0472">Membrane</keyword>
<dbReference type="OrthoDB" id="5971574at2759"/>
<comment type="subcellular location">
    <subcellularLocation>
        <location evidence="1">Cell membrane</location>
        <topology evidence="1">Lipid-anchor</topology>
        <orientation evidence="1">Cytoplasmic side</orientation>
    </subcellularLocation>
</comment>
<dbReference type="InterPro" id="IPR008734">
    <property type="entry name" value="PHK_A/B_su"/>
</dbReference>
<dbReference type="PANTHER" id="PTHR10749:SF8">
    <property type="entry name" value="PHOSPHORYLASE B KINASE REGULATORY SUBUNIT BETA"/>
    <property type="match status" value="1"/>
</dbReference>
<keyword evidence="1" id="KW-0112">Calmodulin-binding</keyword>
<keyword evidence="1" id="KW-0636">Prenylation</keyword>
<name>A0A7R8W3Y6_9CRUS</name>
<evidence type="ECO:0000259" key="3">
    <source>
        <dbReference type="Pfam" id="PF00723"/>
    </source>
</evidence>
<dbReference type="UniPathway" id="UPA00163"/>
<keyword evidence="1" id="KW-0449">Lipoprotein</keyword>
<feature type="compositionally biased region" description="Low complexity" evidence="2">
    <location>
        <begin position="7"/>
        <end position="27"/>
    </location>
</feature>
<feature type="region of interest" description="Disordered" evidence="2">
    <location>
        <begin position="195"/>
        <end position="217"/>
    </location>
</feature>
<organism evidence="4">
    <name type="scientific">Cyprideis torosa</name>
    <dbReference type="NCBI Taxonomy" id="163714"/>
    <lineage>
        <taxon>Eukaryota</taxon>
        <taxon>Metazoa</taxon>
        <taxon>Ecdysozoa</taxon>
        <taxon>Arthropoda</taxon>
        <taxon>Crustacea</taxon>
        <taxon>Oligostraca</taxon>
        <taxon>Ostracoda</taxon>
        <taxon>Podocopa</taxon>
        <taxon>Podocopida</taxon>
        <taxon>Cytherocopina</taxon>
        <taxon>Cytheroidea</taxon>
        <taxon>Cytherideidae</taxon>
        <taxon>Cyprideis</taxon>
    </lineage>
</organism>
<keyword evidence="1" id="KW-0119">Carbohydrate metabolism</keyword>
<feature type="domain" description="GH15-like" evidence="3">
    <location>
        <begin position="63"/>
        <end position="177"/>
    </location>
</feature>
<accession>A0A7R8W3Y6</accession>
<comment type="similarity">
    <text evidence="1">Belongs to the phosphorylase b kinase regulatory chain family.</text>
</comment>
<comment type="function">
    <text evidence="1">Phosphorylase b kinase catalyzes the phosphorylation of serine in certain substrates, including troponin I.</text>
</comment>
<dbReference type="AlphaFoldDB" id="A0A7R8W3Y6"/>
<protein>
    <recommendedName>
        <fullName evidence="1">Phosphorylase b kinase regulatory subunit</fullName>
    </recommendedName>
</protein>
<dbReference type="EMBL" id="OB660361">
    <property type="protein sequence ID" value="CAD7224401.1"/>
    <property type="molecule type" value="Genomic_DNA"/>
</dbReference>
<dbReference type="GO" id="GO:0005516">
    <property type="term" value="F:calmodulin binding"/>
    <property type="evidence" value="ECO:0007669"/>
    <property type="project" value="UniProtKB-KW"/>
</dbReference>